<feature type="coiled-coil region" evidence="1">
    <location>
        <begin position="1002"/>
        <end position="1036"/>
    </location>
</feature>
<feature type="signal peptide" evidence="3">
    <location>
        <begin position="1"/>
        <end position="21"/>
    </location>
</feature>
<dbReference type="KEGG" id="gtt:GUITHDRAFT_112198"/>
<dbReference type="SUPFAM" id="SSF49452">
    <property type="entry name" value="Starch-binding domain-like"/>
    <property type="match status" value="2"/>
</dbReference>
<dbReference type="InterPro" id="IPR013783">
    <property type="entry name" value="Ig-like_fold"/>
</dbReference>
<dbReference type="Pfam" id="PF00686">
    <property type="entry name" value="CBM_20"/>
    <property type="match status" value="2"/>
</dbReference>
<dbReference type="EnsemblProtists" id="EKX41779">
    <property type="protein sequence ID" value="EKX41779"/>
    <property type="gene ID" value="GUITHDRAFT_112198"/>
</dbReference>
<dbReference type="PANTHER" id="PTHR15048">
    <property type="entry name" value="STARCH-BINDING DOMAIN-CONTAINING PROTEIN 1"/>
    <property type="match status" value="1"/>
</dbReference>
<feature type="coiled-coil region" evidence="1">
    <location>
        <begin position="1160"/>
        <end position="1294"/>
    </location>
</feature>
<feature type="domain" description="CBM20" evidence="4">
    <location>
        <begin position="175"/>
        <end position="290"/>
    </location>
</feature>
<dbReference type="Proteomes" id="UP000011087">
    <property type="component" value="Unassembled WGS sequence"/>
</dbReference>
<protein>
    <recommendedName>
        <fullName evidence="4">CBM20 domain-containing protein</fullName>
    </recommendedName>
</protein>
<feature type="chain" id="PRO_5008770797" description="CBM20 domain-containing protein" evidence="3">
    <location>
        <begin position="22"/>
        <end position="1390"/>
    </location>
</feature>
<feature type="domain" description="CBM20" evidence="4">
    <location>
        <begin position="339"/>
        <end position="448"/>
    </location>
</feature>
<evidence type="ECO:0000313" key="6">
    <source>
        <dbReference type="EnsemblProtists" id="EKX41779"/>
    </source>
</evidence>
<sequence>MSAGRFLVALLLLSCWTDVFVLSGGEQSFPKWPCSTLRSHRCLPAIGSLRGGKSDGIVQNRTGAEPFHHRGGKGASWATRQAAGQENHLDGVNLKPSFSLLGHSLQNGMHTAELGLNAPNISVKGFLQEMKNFQVSLDNSSPDAENLIGVIELSKYLGAGGSAADAAPLPGLYEAKKGVKVRLSFKIWYLSDFGETLWISGNHPALGSWIPQNGLQLKTTASLFPNWLGTVEVVLDDVNPIFYKYVAISRDGSRLKWEEKVIDRKLPHQLYRNIQDAVENSKNDVIEFVCEDGKFNLQEKEVSSTLPLHGHKTAEETVRSEKVSNPPRATRKQQESSEEEEEAKHLVTFQVTVNTNYGEEVFVCGSDPALGSWIPSMGIQLTTTKDTYPTWTGRARLRSASEGKALYKYVIKVSGDVYKWEDRIPDRELVLEGSDTFINDGRFNQVQRQVTYVRMPEEAAAPHPPVGTKGRASEGARPLPYSQFSTAGELSSALKVVQARNFDLLQKRTELQQALRKCNAEVHLIKGKRSYSSKDSALEALAKVQEKLQHLEEARKEVHKQAKESTEMLERVKNRASLYETSKMRARKVLEKLQDRKRELEGRLAELRAELQSAQEVASHTQETMSRRLEQGSRLVKTLKEQLDELKKRQEEYEEGLRRAEEEQAMMKARERSLQDRLLAIHQEGIMKEKETEKLLLHLHDMQQETRKEQESELSAAQAARTGLVECLRFKEKELERMRAQRDPLHNAVKDMEKAGEETSKSLKKLEGEYERSKKKVIAMKNSMAGLHASSIMNDLKQKLDGIAAKKASFHRNRQTGMKERILEMEARMRKCVQKYQNISFHNQLSLSLVSLLTRTRDELYNSTSKLPEGSWAPLLSQLEQLEALEEKITNSLHLLSVNNVNMTREVQEGKQSLEELEEQVASSLRELEKIKKERKEKQGEVHDQQHRQDSLNKTLGVLRREELEVDGKIKAANQSMENLLEVCDREVTRNKDLSELFSSGLKPTEEEKESLETYVQQLRDQRDLLEEDLERELYINAMQVEAKKNLTELNERVIASLLPTLSRLEEDAQELREHKAKFTSEQAAMIKKILHSREELRKRTAQIQCVKFDRFICEEKHEATKRTEEEHNKTYVQSNTLLLQLRTALLAERDVLKISREELADELARTSELEARCQEVEKDLRKQEAYMRKVEAEKQELLQKIERLDFQSLLDEADQLRSRVEDEEEGIRLLQLDIGTAKEELEQLAAERQNITESFIPLSRERQSKVEQRMLLLQDLSRRNASLREIQDRVEAKKAVVDGLHAKHNSSMEEMRRMEKVSVSIQEEVLLLRKQVKQLNSEINDSPCPDTSSMKGEANRTDIVHVLSRGQDLWSDAAWEKGEENLVSMDMQV</sequence>
<reference evidence="7" key="2">
    <citation type="submission" date="2012-11" db="EMBL/GenBank/DDBJ databases">
        <authorList>
            <person name="Kuo A."/>
            <person name="Curtis B.A."/>
            <person name="Tanifuji G."/>
            <person name="Burki F."/>
            <person name="Gruber A."/>
            <person name="Irimia M."/>
            <person name="Maruyama S."/>
            <person name="Arias M.C."/>
            <person name="Ball S.G."/>
            <person name="Gile G.H."/>
            <person name="Hirakawa Y."/>
            <person name="Hopkins J.F."/>
            <person name="Rensing S.A."/>
            <person name="Schmutz J."/>
            <person name="Symeonidi A."/>
            <person name="Elias M."/>
            <person name="Eveleigh R.J."/>
            <person name="Herman E.K."/>
            <person name="Klute M.J."/>
            <person name="Nakayama T."/>
            <person name="Obornik M."/>
            <person name="Reyes-Prieto A."/>
            <person name="Armbrust E.V."/>
            <person name="Aves S.J."/>
            <person name="Beiko R.G."/>
            <person name="Coutinho P."/>
            <person name="Dacks J.B."/>
            <person name="Durnford D.G."/>
            <person name="Fast N.M."/>
            <person name="Green B.R."/>
            <person name="Grisdale C."/>
            <person name="Hempe F."/>
            <person name="Henrissat B."/>
            <person name="Hoppner M.P."/>
            <person name="Ishida K.-I."/>
            <person name="Kim E."/>
            <person name="Koreny L."/>
            <person name="Kroth P.G."/>
            <person name="Liu Y."/>
            <person name="Malik S.-B."/>
            <person name="Maier U.G."/>
            <person name="McRose D."/>
            <person name="Mock T."/>
            <person name="Neilson J.A."/>
            <person name="Onodera N.T."/>
            <person name="Poole A.M."/>
            <person name="Pritham E.J."/>
            <person name="Richards T.A."/>
            <person name="Rocap G."/>
            <person name="Roy S.W."/>
            <person name="Sarai C."/>
            <person name="Schaack S."/>
            <person name="Shirato S."/>
            <person name="Slamovits C.H."/>
            <person name="Spencer D.F."/>
            <person name="Suzuki S."/>
            <person name="Worden A.Z."/>
            <person name="Zauner S."/>
            <person name="Barry K."/>
            <person name="Bell C."/>
            <person name="Bharti A.K."/>
            <person name="Crow J.A."/>
            <person name="Grimwood J."/>
            <person name="Kramer R."/>
            <person name="Lindquist E."/>
            <person name="Lucas S."/>
            <person name="Salamov A."/>
            <person name="McFadden G.I."/>
            <person name="Lane C.E."/>
            <person name="Keeling P.J."/>
            <person name="Gray M.W."/>
            <person name="Grigoriev I.V."/>
            <person name="Archibald J.M."/>
        </authorList>
    </citation>
    <scope>NUCLEOTIDE SEQUENCE</scope>
    <source>
        <strain evidence="7">CCMP2712</strain>
    </source>
</reference>
<evidence type="ECO:0000256" key="2">
    <source>
        <dbReference type="SAM" id="MobiDB-lite"/>
    </source>
</evidence>
<dbReference type="PROSITE" id="PS51166">
    <property type="entry name" value="CBM20"/>
    <property type="match status" value="2"/>
</dbReference>
<gene>
    <name evidence="5" type="ORF">GUITHDRAFT_112198</name>
</gene>
<dbReference type="SMART" id="SM01065">
    <property type="entry name" value="CBM_2"/>
    <property type="match status" value="2"/>
</dbReference>
<dbReference type="HOGENOM" id="CLU_255026_0_0_1"/>
<evidence type="ECO:0000313" key="5">
    <source>
        <dbReference type="EMBL" id="EKX41779.1"/>
    </source>
</evidence>
<keyword evidence="3" id="KW-0732">Signal</keyword>
<dbReference type="Gene3D" id="2.60.40.10">
    <property type="entry name" value="Immunoglobulins"/>
    <property type="match status" value="2"/>
</dbReference>
<dbReference type="GO" id="GO:0016020">
    <property type="term" value="C:membrane"/>
    <property type="evidence" value="ECO:0007669"/>
    <property type="project" value="TreeGrafter"/>
</dbReference>
<reference evidence="6" key="3">
    <citation type="submission" date="2016-03" db="UniProtKB">
        <authorList>
            <consortium name="EnsemblProtists"/>
        </authorList>
    </citation>
    <scope>IDENTIFICATION</scope>
</reference>
<dbReference type="RefSeq" id="XP_005828759.1">
    <property type="nucleotide sequence ID" value="XM_005828702.1"/>
</dbReference>
<dbReference type="PANTHER" id="PTHR15048:SF0">
    <property type="entry name" value="STARCH-BINDING DOMAIN-CONTAINING PROTEIN 1"/>
    <property type="match status" value="1"/>
</dbReference>
<feature type="compositionally biased region" description="Basic and acidic residues" evidence="2">
    <location>
        <begin position="312"/>
        <end position="322"/>
    </location>
</feature>
<accession>L1J0Z4</accession>
<dbReference type="OMA" id="DNNSRED"/>
<organism evidence="5">
    <name type="scientific">Guillardia theta (strain CCMP2712)</name>
    <name type="common">Cryptophyte</name>
    <dbReference type="NCBI Taxonomy" id="905079"/>
    <lineage>
        <taxon>Eukaryota</taxon>
        <taxon>Cryptophyceae</taxon>
        <taxon>Pyrenomonadales</taxon>
        <taxon>Geminigeraceae</taxon>
        <taxon>Guillardia</taxon>
    </lineage>
</organism>
<feature type="coiled-coil region" evidence="1">
    <location>
        <begin position="534"/>
        <end position="720"/>
    </location>
</feature>
<feature type="coiled-coil region" evidence="1">
    <location>
        <begin position="900"/>
        <end position="948"/>
    </location>
</feature>
<name>L1J0Z4_GUITC</name>
<dbReference type="EMBL" id="JH993021">
    <property type="protein sequence ID" value="EKX41779.1"/>
    <property type="molecule type" value="Genomic_DNA"/>
</dbReference>
<evidence type="ECO:0000313" key="7">
    <source>
        <dbReference type="Proteomes" id="UP000011087"/>
    </source>
</evidence>
<dbReference type="InterPro" id="IPR013784">
    <property type="entry name" value="Carb-bd-like_fold"/>
</dbReference>
<feature type="coiled-coil region" evidence="1">
    <location>
        <begin position="749"/>
        <end position="783"/>
    </location>
</feature>
<evidence type="ECO:0000256" key="3">
    <source>
        <dbReference type="SAM" id="SignalP"/>
    </source>
</evidence>
<dbReference type="GO" id="GO:2001070">
    <property type="term" value="F:starch binding"/>
    <property type="evidence" value="ECO:0007669"/>
    <property type="project" value="InterPro"/>
</dbReference>
<keyword evidence="7" id="KW-1185">Reference proteome</keyword>
<dbReference type="InterPro" id="IPR002044">
    <property type="entry name" value="CBM20"/>
</dbReference>
<dbReference type="PaxDb" id="55529-EKX41779"/>
<keyword evidence="1" id="KW-0175">Coiled coil</keyword>
<dbReference type="CDD" id="cd05467">
    <property type="entry name" value="CBM20"/>
    <property type="match status" value="2"/>
</dbReference>
<dbReference type="GeneID" id="17298385"/>
<proteinExistence type="predicted"/>
<evidence type="ECO:0000256" key="1">
    <source>
        <dbReference type="SAM" id="Coils"/>
    </source>
</evidence>
<reference evidence="5 7" key="1">
    <citation type="journal article" date="2012" name="Nature">
        <title>Algal genomes reveal evolutionary mosaicism and the fate of nucleomorphs.</title>
        <authorList>
            <consortium name="DOE Joint Genome Institute"/>
            <person name="Curtis B.A."/>
            <person name="Tanifuji G."/>
            <person name="Burki F."/>
            <person name="Gruber A."/>
            <person name="Irimia M."/>
            <person name="Maruyama S."/>
            <person name="Arias M.C."/>
            <person name="Ball S.G."/>
            <person name="Gile G.H."/>
            <person name="Hirakawa Y."/>
            <person name="Hopkins J.F."/>
            <person name="Kuo A."/>
            <person name="Rensing S.A."/>
            <person name="Schmutz J."/>
            <person name="Symeonidi A."/>
            <person name="Elias M."/>
            <person name="Eveleigh R.J."/>
            <person name="Herman E.K."/>
            <person name="Klute M.J."/>
            <person name="Nakayama T."/>
            <person name="Obornik M."/>
            <person name="Reyes-Prieto A."/>
            <person name="Armbrust E.V."/>
            <person name="Aves S.J."/>
            <person name="Beiko R.G."/>
            <person name="Coutinho P."/>
            <person name="Dacks J.B."/>
            <person name="Durnford D.G."/>
            <person name="Fast N.M."/>
            <person name="Green B.R."/>
            <person name="Grisdale C.J."/>
            <person name="Hempel F."/>
            <person name="Henrissat B."/>
            <person name="Hoppner M.P."/>
            <person name="Ishida K."/>
            <person name="Kim E."/>
            <person name="Koreny L."/>
            <person name="Kroth P.G."/>
            <person name="Liu Y."/>
            <person name="Malik S.B."/>
            <person name="Maier U.G."/>
            <person name="McRose D."/>
            <person name="Mock T."/>
            <person name="Neilson J.A."/>
            <person name="Onodera N.T."/>
            <person name="Poole A.M."/>
            <person name="Pritham E.J."/>
            <person name="Richards T.A."/>
            <person name="Rocap G."/>
            <person name="Roy S.W."/>
            <person name="Sarai C."/>
            <person name="Schaack S."/>
            <person name="Shirato S."/>
            <person name="Slamovits C.H."/>
            <person name="Spencer D.F."/>
            <person name="Suzuki S."/>
            <person name="Worden A.Z."/>
            <person name="Zauner S."/>
            <person name="Barry K."/>
            <person name="Bell C."/>
            <person name="Bharti A.K."/>
            <person name="Crow J.A."/>
            <person name="Grimwood J."/>
            <person name="Kramer R."/>
            <person name="Lindquist E."/>
            <person name="Lucas S."/>
            <person name="Salamov A."/>
            <person name="McFadden G.I."/>
            <person name="Lane C.E."/>
            <person name="Keeling P.J."/>
            <person name="Gray M.W."/>
            <person name="Grigoriev I.V."/>
            <person name="Archibald J.M."/>
        </authorList>
    </citation>
    <scope>NUCLEOTIDE SEQUENCE</scope>
    <source>
        <strain evidence="5 7">CCMP2712</strain>
    </source>
</reference>
<dbReference type="OrthoDB" id="440291at2759"/>
<evidence type="ECO:0000259" key="4">
    <source>
        <dbReference type="PROSITE" id="PS51166"/>
    </source>
</evidence>
<feature type="region of interest" description="Disordered" evidence="2">
    <location>
        <begin position="306"/>
        <end position="343"/>
    </location>
</feature>